<dbReference type="Proteomes" id="UP000031036">
    <property type="component" value="Unassembled WGS sequence"/>
</dbReference>
<feature type="compositionally biased region" description="Low complexity" evidence="1">
    <location>
        <begin position="112"/>
        <end position="126"/>
    </location>
</feature>
<organism evidence="2 3">
    <name type="scientific">Toxocara canis</name>
    <name type="common">Canine roundworm</name>
    <dbReference type="NCBI Taxonomy" id="6265"/>
    <lineage>
        <taxon>Eukaryota</taxon>
        <taxon>Metazoa</taxon>
        <taxon>Ecdysozoa</taxon>
        <taxon>Nematoda</taxon>
        <taxon>Chromadorea</taxon>
        <taxon>Rhabditida</taxon>
        <taxon>Spirurina</taxon>
        <taxon>Ascaridomorpha</taxon>
        <taxon>Ascaridoidea</taxon>
        <taxon>Toxocaridae</taxon>
        <taxon>Toxocara</taxon>
    </lineage>
</organism>
<dbReference type="AlphaFoldDB" id="A0A0B2UYD6"/>
<evidence type="ECO:0000313" key="2">
    <source>
        <dbReference type="EMBL" id="KHN74107.1"/>
    </source>
</evidence>
<gene>
    <name evidence="2" type="ORF">Tcan_02721</name>
</gene>
<evidence type="ECO:0000313" key="3">
    <source>
        <dbReference type="Proteomes" id="UP000031036"/>
    </source>
</evidence>
<comment type="caution">
    <text evidence="2">The sequence shown here is derived from an EMBL/GenBank/DDBJ whole genome shotgun (WGS) entry which is preliminary data.</text>
</comment>
<sequence length="265" mass="29531">MTESGTVSHHYDSHRGFNAKARQVLLEPLAPFAVAEKRVSAGTSSNPSSPIAPHRGFNQKAREVLIKRDLTQFQPPKLNLMTTKSCSEFDLQRRILHSGGCSASKHSNVNETCGSSTKSSASTASVTGSTTATFDEIGDYPHSKVSRVKAHVLLGDIGKTRSAGDFFVKQRKQHPLFRTLRQDNIMKLPSVESDVDNMAHYRQISRSSSSQDSMKELFSDMNMVKLRDDRYKSRRTEEMAKQPHQVTVGNTGQKSEQIFSWLLDS</sequence>
<dbReference type="EMBL" id="JPKZ01002973">
    <property type="protein sequence ID" value="KHN74107.1"/>
    <property type="molecule type" value="Genomic_DNA"/>
</dbReference>
<protein>
    <submittedName>
        <fullName evidence="2">Uncharacterized protein</fullName>
    </submittedName>
</protein>
<keyword evidence="3" id="KW-1185">Reference proteome</keyword>
<name>A0A0B2UYD6_TOXCA</name>
<evidence type="ECO:0000256" key="1">
    <source>
        <dbReference type="SAM" id="MobiDB-lite"/>
    </source>
</evidence>
<dbReference type="OrthoDB" id="5803277at2759"/>
<feature type="region of interest" description="Disordered" evidence="1">
    <location>
        <begin position="102"/>
        <end position="126"/>
    </location>
</feature>
<reference evidence="2 3" key="1">
    <citation type="submission" date="2014-11" db="EMBL/GenBank/DDBJ databases">
        <title>Genetic blueprint of the zoonotic pathogen Toxocara canis.</title>
        <authorList>
            <person name="Zhu X.-Q."/>
            <person name="Korhonen P.K."/>
            <person name="Cai H."/>
            <person name="Young N.D."/>
            <person name="Nejsum P."/>
            <person name="von Samson-Himmelstjerna G."/>
            <person name="Boag P.R."/>
            <person name="Tan P."/>
            <person name="Li Q."/>
            <person name="Min J."/>
            <person name="Yang Y."/>
            <person name="Wang X."/>
            <person name="Fang X."/>
            <person name="Hall R.S."/>
            <person name="Hofmann A."/>
            <person name="Sternberg P.W."/>
            <person name="Jex A.R."/>
            <person name="Gasser R.B."/>
        </authorList>
    </citation>
    <scope>NUCLEOTIDE SEQUENCE [LARGE SCALE GENOMIC DNA]</scope>
    <source>
        <strain evidence="2">PN_DK_2014</strain>
    </source>
</reference>
<proteinExistence type="predicted"/>
<accession>A0A0B2UYD6</accession>